<dbReference type="AlphaFoldDB" id="I0JK39"/>
<evidence type="ECO:0000256" key="5">
    <source>
        <dbReference type="ARBA" id="ARBA00023136"/>
    </source>
</evidence>
<feature type="transmembrane region" description="Helical" evidence="6">
    <location>
        <begin position="149"/>
        <end position="167"/>
    </location>
</feature>
<name>I0JK39_HALH3</name>
<dbReference type="SUPFAM" id="SSF103481">
    <property type="entry name" value="Multidrug resistance efflux transporter EmrE"/>
    <property type="match status" value="2"/>
</dbReference>
<evidence type="ECO:0000313" key="9">
    <source>
        <dbReference type="Proteomes" id="UP000007397"/>
    </source>
</evidence>
<feature type="transmembrane region" description="Helical" evidence="6">
    <location>
        <begin position="264"/>
        <end position="281"/>
    </location>
</feature>
<gene>
    <name evidence="8" type="ordered locus">HBHAL_2154</name>
</gene>
<dbReference type="PANTHER" id="PTHR22911">
    <property type="entry name" value="ACYL-MALONYL CONDENSING ENZYME-RELATED"/>
    <property type="match status" value="1"/>
</dbReference>
<organism evidence="8 9">
    <name type="scientific">Halobacillus halophilus (strain ATCC 35676 / DSM 2266 / JCM 20832 / KCTC 3685 / LMG 17431 / NBRC 102448 / NCIMB 2269)</name>
    <name type="common">Sporosarcina halophila</name>
    <dbReference type="NCBI Taxonomy" id="866895"/>
    <lineage>
        <taxon>Bacteria</taxon>
        <taxon>Bacillati</taxon>
        <taxon>Bacillota</taxon>
        <taxon>Bacilli</taxon>
        <taxon>Bacillales</taxon>
        <taxon>Bacillaceae</taxon>
        <taxon>Halobacillus</taxon>
    </lineage>
</organism>
<feature type="transmembrane region" description="Helical" evidence="6">
    <location>
        <begin position="125"/>
        <end position="142"/>
    </location>
</feature>
<feature type="domain" description="EamA" evidence="7">
    <location>
        <begin position="34"/>
        <end position="165"/>
    </location>
</feature>
<feature type="transmembrane region" description="Helical" evidence="6">
    <location>
        <begin position="65"/>
        <end position="83"/>
    </location>
</feature>
<keyword evidence="3 6" id="KW-0812">Transmembrane</keyword>
<accession>I0JK39</accession>
<evidence type="ECO:0000256" key="4">
    <source>
        <dbReference type="ARBA" id="ARBA00022989"/>
    </source>
</evidence>
<feature type="transmembrane region" description="Helical" evidence="6">
    <location>
        <begin position="6"/>
        <end position="24"/>
    </location>
</feature>
<feature type="transmembrane region" description="Helical" evidence="6">
    <location>
        <begin position="232"/>
        <end position="252"/>
    </location>
</feature>
<dbReference type="HOGENOM" id="CLU_032828_0_1_9"/>
<keyword evidence="4 6" id="KW-1133">Transmembrane helix</keyword>
<feature type="transmembrane region" description="Helical" evidence="6">
    <location>
        <begin position="173"/>
        <end position="193"/>
    </location>
</feature>
<dbReference type="STRING" id="866895.HBHAL_2154"/>
<keyword evidence="5 6" id="KW-0472">Membrane</keyword>
<evidence type="ECO:0000256" key="2">
    <source>
        <dbReference type="ARBA" id="ARBA00007362"/>
    </source>
</evidence>
<feature type="transmembrane region" description="Helical" evidence="6">
    <location>
        <begin position="36"/>
        <end position="53"/>
    </location>
</feature>
<dbReference type="KEGG" id="hhd:HBHAL_2154"/>
<sequence>MNGFPYTLFYIRMVKVILHNLILIGGTIMSDRNKGILLLLISAFGFSMMAALVKLSGDVPTVQKTLFRNLVSAVIAFGFVMYNKERLFGKKENQKLLLSRSALGTIGMVLFFYAIDNLVLSDADMLNKLSPFLLIIFSAIFLKERARLYQIVSIIIAFIGTLFIIKPAFSVEFIPYLAGVFSAVFAAGAYTLLRVLGDKEKFYTIVFYFSFFTTVSLLPFTIAFYEPMSLKQWIYLLSAGGFATLGQFGLTIAYKFAPAREISIFFYSTVVYSALISIFLFGQVPDWLSILGYVTIFGASFYMFLKNNQNAKAQHSKA</sequence>
<dbReference type="Proteomes" id="UP000007397">
    <property type="component" value="Chromosome"/>
</dbReference>
<evidence type="ECO:0000313" key="8">
    <source>
        <dbReference type="EMBL" id="CCG44508.1"/>
    </source>
</evidence>
<dbReference type="eggNOG" id="COG0697">
    <property type="taxonomic scope" value="Bacteria"/>
</dbReference>
<evidence type="ECO:0000256" key="6">
    <source>
        <dbReference type="SAM" id="Phobius"/>
    </source>
</evidence>
<feature type="transmembrane region" description="Helical" evidence="6">
    <location>
        <begin position="287"/>
        <end position="305"/>
    </location>
</feature>
<protein>
    <recommendedName>
        <fullName evidence="7">EamA domain-containing protein</fullName>
    </recommendedName>
</protein>
<dbReference type="InterPro" id="IPR037185">
    <property type="entry name" value="EmrE-like"/>
</dbReference>
<keyword evidence="9" id="KW-1185">Reference proteome</keyword>
<dbReference type="EMBL" id="HE717023">
    <property type="protein sequence ID" value="CCG44508.1"/>
    <property type="molecule type" value="Genomic_DNA"/>
</dbReference>
<dbReference type="PATRIC" id="fig|866895.3.peg.1167"/>
<comment type="similarity">
    <text evidence="2">Belongs to the EamA transporter family.</text>
</comment>
<reference evidence="8 9" key="1">
    <citation type="journal article" date="2013" name="Environ. Microbiol.">
        <title>Chloride and organic osmolytes: a hybrid strategy to cope with elevated salinities by the moderately halophilic, chloride-dependent bacterium Halobacillus halophilus.</title>
        <authorList>
            <person name="Saum S.H."/>
            <person name="Pfeiffer F."/>
            <person name="Palm P."/>
            <person name="Rampp M."/>
            <person name="Schuster S.C."/>
            <person name="Muller V."/>
            <person name="Oesterhelt D."/>
        </authorList>
    </citation>
    <scope>NUCLEOTIDE SEQUENCE [LARGE SCALE GENOMIC DNA]</scope>
    <source>
        <strain evidence="9">ATCC 35676 / DSM 2266 / JCM 20832 / KCTC 3685 / LMG 17431 / NBRC 102448 / NCIMB 2269</strain>
    </source>
</reference>
<evidence type="ECO:0000256" key="1">
    <source>
        <dbReference type="ARBA" id="ARBA00004127"/>
    </source>
</evidence>
<feature type="transmembrane region" description="Helical" evidence="6">
    <location>
        <begin position="95"/>
        <end position="113"/>
    </location>
</feature>
<feature type="transmembrane region" description="Helical" evidence="6">
    <location>
        <begin position="205"/>
        <end position="226"/>
    </location>
</feature>
<dbReference type="PANTHER" id="PTHR22911:SF6">
    <property type="entry name" value="SOLUTE CARRIER FAMILY 35 MEMBER G1"/>
    <property type="match status" value="1"/>
</dbReference>
<proteinExistence type="inferred from homology"/>
<dbReference type="Pfam" id="PF00892">
    <property type="entry name" value="EamA"/>
    <property type="match status" value="2"/>
</dbReference>
<comment type="subcellular location">
    <subcellularLocation>
        <location evidence="1">Endomembrane system</location>
        <topology evidence="1">Multi-pass membrane protein</topology>
    </subcellularLocation>
</comment>
<dbReference type="GO" id="GO:0016020">
    <property type="term" value="C:membrane"/>
    <property type="evidence" value="ECO:0007669"/>
    <property type="project" value="UniProtKB-SubCell"/>
</dbReference>
<evidence type="ECO:0000259" key="7">
    <source>
        <dbReference type="Pfam" id="PF00892"/>
    </source>
</evidence>
<dbReference type="InterPro" id="IPR000620">
    <property type="entry name" value="EamA_dom"/>
</dbReference>
<feature type="domain" description="EamA" evidence="7">
    <location>
        <begin position="176"/>
        <end position="304"/>
    </location>
</feature>
<evidence type="ECO:0000256" key="3">
    <source>
        <dbReference type="ARBA" id="ARBA00022692"/>
    </source>
</evidence>